<feature type="transmembrane region" description="Helical" evidence="17">
    <location>
        <begin position="213"/>
        <end position="234"/>
    </location>
</feature>
<dbReference type="PRINTS" id="PR01437">
    <property type="entry name" value="NUOXDRDTASE4"/>
</dbReference>
<keyword evidence="11 17" id="KW-1133">Transmembrane helix</keyword>
<dbReference type="PANTHER" id="PTHR43507:SF20">
    <property type="entry name" value="NADH-UBIQUINONE OXIDOREDUCTASE CHAIN 4"/>
    <property type="match status" value="1"/>
</dbReference>
<comment type="function">
    <text evidence="1">Core subunit of the mitochondrial membrane respiratory chain NADH dehydrogenase (Complex I) that is believed to belong to the minimal assembly required for catalysis. Complex I functions in the transfer of electrons from NADH to the respiratory chain. The immediate electron acceptor for the enzyme is believed to be ubiquinone.</text>
</comment>
<dbReference type="GO" id="GO:0042773">
    <property type="term" value="P:ATP synthesis coupled electron transport"/>
    <property type="evidence" value="ECO:0007669"/>
    <property type="project" value="InterPro"/>
</dbReference>
<evidence type="ECO:0000313" key="19">
    <source>
        <dbReference type="EMBL" id="AHA52591.1"/>
    </source>
</evidence>
<geneLocation type="mitochondrion" evidence="19"/>
<feature type="transmembrane region" description="Helical" evidence="17">
    <location>
        <begin position="88"/>
        <end position="104"/>
    </location>
</feature>
<evidence type="ECO:0000256" key="15">
    <source>
        <dbReference type="ARBA" id="ARBA00023136"/>
    </source>
</evidence>
<dbReference type="GO" id="GO:0048039">
    <property type="term" value="F:ubiquinone binding"/>
    <property type="evidence" value="ECO:0007669"/>
    <property type="project" value="TreeGrafter"/>
</dbReference>
<dbReference type="GO" id="GO:0015990">
    <property type="term" value="P:electron transport coupled proton transport"/>
    <property type="evidence" value="ECO:0007669"/>
    <property type="project" value="TreeGrafter"/>
</dbReference>
<evidence type="ECO:0000256" key="8">
    <source>
        <dbReference type="ARBA" id="ARBA00022692"/>
    </source>
</evidence>
<feature type="transmembrane region" description="Helical" evidence="17">
    <location>
        <begin position="303"/>
        <end position="325"/>
    </location>
</feature>
<gene>
    <name evidence="19" type="primary">ND4</name>
</gene>
<feature type="transmembrane region" description="Helical" evidence="17">
    <location>
        <begin position="142"/>
        <end position="163"/>
    </location>
</feature>
<dbReference type="AlphaFoldDB" id="A0A0A6ZLA3"/>
<dbReference type="GO" id="GO:0003954">
    <property type="term" value="F:NADH dehydrogenase activity"/>
    <property type="evidence" value="ECO:0007669"/>
    <property type="project" value="TreeGrafter"/>
</dbReference>
<evidence type="ECO:0000256" key="12">
    <source>
        <dbReference type="ARBA" id="ARBA00023027"/>
    </source>
</evidence>
<feature type="transmembrane region" description="Helical" evidence="17">
    <location>
        <begin position="274"/>
        <end position="297"/>
    </location>
</feature>
<evidence type="ECO:0000256" key="1">
    <source>
        <dbReference type="ARBA" id="ARBA00003257"/>
    </source>
</evidence>
<organism evidence="19">
    <name type="scientific">Sigalphus bicolor</name>
    <dbReference type="NCBI Taxonomy" id="515846"/>
    <lineage>
        <taxon>Eukaryota</taxon>
        <taxon>Metazoa</taxon>
        <taxon>Ecdysozoa</taxon>
        <taxon>Arthropoda</taxon>
        <taxon>Hexapoda</taxon>
        <taxon>Insecta</taxon>
        <taxon>Pterygota</taxon>
        <taxon>Neoptera</taxon>
        <taxon>Endopterygota</taxon>
        <taxon>Hymenoptera</taxon>
        <taxon>Apocrita</taxon>
        <taxon>Ichneumonoidea</taxon>
        <taxon>Braconidae</taxon>
        <taxon>Sigalphinae</taxon>
        <taxon>Sigalphus</taxon>
    </lineage>
</organism>
<feature type="transmembrane region" description="Helical" evidence="17">
    <location>
        <begin position="423"/>
        <end position="443"/>
    </location>
</feature>
<evidence type="ECO:0000256" key="11">
    <source>
        <dbReference type="ARBA" id="ARBA00022989"/>
    </source>
</evidence>
<evidence type="ECO:0000256" key="10">
    <source>
        <dbReference type="ARBA" id="ARBA00022982"/>
    </source>
</evidence>
<keyword evidence="6 17" id="KW-0813">Transport</keyword>
<evidence type="ECO:0000256" key="14">
    <source>
        <dbReference type="ARBA" id="ARBA00023128"/>
    </source>
</evidence>
<feature type="transmembrane region" description="Helical" evidence="17">
    <location>
        <begin position="110"/>
        <end position="130"/>
    </location>
</feature>
<keyword evidence="9" id="KW-1278">Translocase</keyword>
<evidence type="ECO:0000256" key="3">
    <source>
        <dbReference type="ARBA" id="ARBA00009025"/>
    </source>
</evidence>
<feature type="transmembrane region" description="Helical" evidence="17">
    <location>
        <begin position="337"/>
        <end position="358"/>
    </location>
</feature>
<evidence type="ECO:0000256" key="6">
    <source>
        <dbReference type="ARBA" id="ARBA00022448"/>
    </source>
</evidence>
<keyword evidence="15 17" id="KW-0472">Membrane</keyword>
<dbReference type="EMBL" id="KF385878">
    <property type="protein sequence ID" value="AHA52591.1"/>
    <property type="molecule type" value="Genomic_DNA"/>
</dbReference>
<keyword evidence="10 17" id="KW-0249">Electron transport</keyword>
<keyword evidence="7 17" id="KW-0679">Respiratory chain</keyword>
<feature type="transmembrane region" description="Helical" evidence="17">
    <location>
        <begin position="246"/>
        <end position="267"/>
    </location>
</feature>
<evidence type="ECO:0000256" key="9">
    <source>
        <dbReference type="ARBA" id="ARBA00022967"/>
    </source>
</evidence>
<dbReference type="Pfam" id="PF00361">
    <property type="entry name" value="Proton_antipo_M"/>
    <property type="match status" value="1"/>
</dbReference>
<evidence type="ECO:0000256" key="2">
    <source>
        <dbReference type="ARBA" id="ARBA00004225"/>
    </source>
</evidence>
<dbReference type="InterPro" id="IPR001750">
    <property type="entry name" value="ND/Mrp_TM"/>
</dbReference>
<proteinExistence type="inferred from homology"/>
<keyword evidence="13 17" id="KW-0830">Ubiquinone</keyword>
<comment type="function">
    <text evidence="17">Core subunit of the mitochondrial membrane respiratory chain NADH dehydrogenase (Complex I) which catalyzes electron transfer from NADH through the respiratory chain, using ubiquinone as an electron acceptor. Essential for the catalytic activity and assembly of complex I.</text>
</comment>
<keyword evidence="14 17" id="KW-0496">Mitochondrion</keyword>
<evidence type="ECO:0000256" key="7">
    <source>
        <dbReference type="ARBA" id="ARBA00022660"/>
    </source>
</evidence>
<evidence type="ECO:0000256" key="16">
    <source>
        <dbReference type="ARBA" id="ARBA00049551"/>
    </source>
</evidence>
<dbReference type="EC" id="7.1.1.2" evidence="4 17"/>
<comment type="subcellular location">
    <subcellularLocation>
        <location evidence="2 17">Mitochondrion membrane</location>
        <topology evidence="2 17">Multi-pass membrane protein</topology>
    </subcellularLocation>
</comment>
<dbReference type="GO" id="GO:0031966">
    <property type="term" value="C:mitochondrial membrane"/>
    <property type="evidence" value="ECO:0007669"/>
    <property type="project" value="UniProtKB-SubCell"/>
</dbReference>
<evidence type="ECO:0000256" key="17">
    <source>
        <dbReference type="RuleBase" id="RU003297"/>
    </source>
</evidence>
<reference evidence="19" key="1">
    <citation type="submission" date="2013-07" db="EMBL/GenBank/DDBJ databases">
        <title>The comparative mitochondrial genomes from Braconidae subfamilies and the phylogeny of the Hymenoptera.</title>
        <authorList>
            <person name="Li Q."/>
            <person name="Wei S.J."/>
            <person name="Chen X.X."/>
        </authorList>
    </citation>
    <scope>NUCLEOTIDE SEQUENCE</scope>
</reference>
<feature type="transmembrane region" description="Helical" evidence="17">
    <location>
        <begin position="183"/>
        <end position="206"/>
    </location>
</feature>
<comment type="catalytic activity">
    <reaction evidence="16 17">
        <text>a ubiquinone + NADH + 5 H(+)(in) = a ubiquinol + NAD(+) + 4 H(+)(out)</text>
        <dbReference type="Rhea" id="RHEA:29091"/>
        <dbReference type="Rhea" id="RHEA-COMP:9565"/>
        <dbReference type="Rhea" id="RHEA-COMP:9566"/>
        <dbReference type="ChEBI" id="CHEBI:15378"/>
        <dbReference type="ChEBI" id="CHEBI:16389"/>
        <dbReference type="ChEBI" id="CHEBI:17976"/>
        <dbReference type="ChEBI" id="CHEBI:57540"/>
        <dbReference type="ChEBI" id="CHEBI:57945"/>
        <dbReference type="EC" id="7.1.1.2"/>
    </reaction>
</comment>
<keyword evidence="8 17" id="KW-0812">Transmembrane</keyword>
<accession>A0A0A6ZLA3</accession>
<feature type="transmembrane region" description="Helical" evidence="17">
    <location>
        <begin position="57"/>
        <end position="76"/>
    </location>
</feature>
<comment type="similarity">
    <text evidence="3 17">Belongs to the complex I subunit 4 family.</text>
</comment>
<evidence type="ECO:0000256" key="13">
    <source>
        <dbReference type="ARBA" id="ARBA00023075"/>
    </source>
</evidence>
<dbReference type="PANTHER" id="PTHR43507">
    <property type="entry name" value="NADH-UBIQUINONE OXIDOREDUCTASE CHAIN 4"/>
    <property type="match status" value="1"/>
</dbReference>
<dbReference type="GO" id="GO:0008137">
    <property type="term" value="F:NADH dehydrogenase (ubiquinone) activity"/>
    <property type="evidence" value="ECO:0007669"/>
    <property type="project" value="UniProtKB-UniRule"/>
</dbReference>
<evidence type="ECO:0000259" key="18">
    <source>
        <dbReference type="Pfam" id="PF00361"/>
    </source>
</evidence>
<evidence type="ECO:0000256" key="4">
    <source>
        <dbReference type="ARBA" id="ARBA00012944"/>
    </source>
</evidence>
<dbReference type="InterPro" id="IPR003918">
    <property type="entry name" value="NADH_UbQ_OxRdtase"/>
</dbReference>
<sequence length="444" mass="53351">MMKLIMFMILTMFFMNFKNMKMFMFINMFLINILMMKLFNSMNLIFTNIYMSLMIDYISFVMIMLSIWIINLSIIANNYLLNMIFCKMYKFILLILLLFLFFSFCSINMFMFYLMFEASLIPLLILNYSMSETNYRIQAGMYMLMYTLLGSLPFLMLMFYQFSIYNTLMFNILMLMKLKQFNLMFYFMFMMVFLIKLPMYFIHLWLPKAHVEAPISGSMILASIMLKLGIYGIIRMTEFYLKMMLSFNYLLINLLILGSIFSSLICLNQTDMKIIIAYSSIVHMNFLLGSMLMMSMWTLKGAVILMIAHGLCSPSMFCLANFFYERSNSRLLLMNKGLNYLFPIMTMWMFLIFSNNFSSPPSLNLMGEMFMSFKFINYSNIYLIMLFLMMFFSTMYSIFLYSLSQYNQSIYYMYMNNMNIREYLINLFHWIPLNFLFLNLFFFI</sequence>
<evidence type="ECO:0000256" key="5">
    <source>
        <dbReference type="ARBA" id="ARBA00021006"/>
    </source>
</evidence>
<protein>
    <recommendedName>
        <fullName evidence="5 17">NADH-ubiquinone oxidoreductase chain 4</fullName>
        <ecNumber evidence="4 17">7.1.1.2</ecNumber>
    </recommendedName>
</protein>
<feature type="transmembrane region" description="Helical" evidence="17">
    <location>
        <begin position="378"/>
        <end position="403"/>
    </location>
</feature>
<keyword evidence="12 17" id="KW-0520">NAD</keyword>
<name>A0A0A6ZLA3_9HYME</name>
<feature type="domain" description="NADH:quinone oxidoreductase/Mrp antiporter transmembrane" evidence="18">
    <location>
        <begin position="107"/>
        <end position="389"/>
    </location>
</feature>